<evidence type="ECO:0000313" key="13">
    <source>
        <dbReference type="Proteomes" id="UP000489600"/>
    </source>
</evidence>
<dbReference type="InterPro" id="IPR001563">
    <property type="entry name" value="Peptidase_S10"/>
</dbReference>
<evidence type="ECO:0000256" key="5">
    <source>
        <dbReference type="ARBA" id="ARBA00022670"/>
    </source>
</evidence>
<comment type="caution">
    <text evidence="12">The sequence shown here is derived from an EMBL/GenBank/DDBJ whole genome shotgun (WGS) entry which is preliminary data.</text>
</comment>
<evidence type="ECO:0000256" key="2">
    <source>
        <dbReference type="ARBA" id="ARBA00009431"/>
    </source>
</evidence>
<dbReference type="EC" id="3.4.16.-" evidence="11"/>
<keyword evidence="8" id="KW-1015">Disulfide bond</keyword>
<evidence type="ECO:0000313" key="12">
    <source>
        <dbReference type="EMBL" id="VVA98385.1"/>
    </source>
</evidence>
<name>A0A565BB46_9BRAS</name>
<dbReference type="PRINTS" id="PR00724">
    <property type="entry name" value="CRBOXYPTASEC"/>
</dbReference>
<evidence type="ECO:0000256" key="1">
    <source>
        <dbReference type="ARBA" id="ARBA00004613"/>
    </source>
</evidence>
<dbReference type="GO" id="GO:0005576">
    <property type="term" value="C:extracellular region"/>
    <property type="evidence" value="ECO:0007669"/>
    <property type="project" value="UniProtKB-SubCell"/>
</dbReference>
<evidence type="ECO:0000256" key="7">
    <source>
        <dbReference type="ARBA" id="ARBA00022801"/>
    </source>
</evidence>
<comment type="function">
    <text evidence="10">Probable carboxypeptidase.</text>
</comment>
<protein>
    <recommendedName>
        <fullName evidence="11">Carboxypeptidase</fullName>
        <ecNumber evidence="11">3.4.16.-</ecNumber>
    </recommendedName>
</protein>
<dbReference type="GO" id="GO:0006508">
    <property type="term" value="P:proteolysis"/>
    <property type="evidence" value="ECO:0007669"/>
    <property type="project" value="UniProtKB-KW"/>
</dbReference>
<dbReference type="GO" id="GO:0019748">
    <property type="term" value="P:secondary metabolic process"/>
    <property type="evidence" value="ECO:0007669"/>
    <property type="project" value="TreeGrafter"/>
</dbReference>
<dbReference type="FunFam" id="3.40.50.1820:FF:000143">
    <property type="entry name" value="Carboxypeptidase"/>
    <property type="match status" value="1"/>
</dbReference>
<dbReference type="OrthoDB" id="443318at2759"/>
<evidence type="ECO:0000256" key="6">
    <source>
        <dbReference type="ARBA" id="ARBA00022729"/>
    </source>
</evidence>
<evidence type="ECO:0000256" key="4">
    <source>
        <dbReference type="ARBA" id="ARBA00022645"/>
    </source>
</evidence>
<feature type="signal peptide" evidence="11">
    <location>
        <begin position="1"/>
        <end position="19"/>
    </location>
</feature>
<dbReference type="PANTHER" id="PTHR11802:SF334">
    <property type="entry name" value="SERINE CARBOXYPEPTIDASE-LIKE 21"/>
    <property type="match status" value="1"/>
</dbReference>
<proteinExistence type="inferred from homology"/>
<evidence type="ECO:0000256" key="10">
    <source>
        <dbReference type="ARBA" id="ARBA00037399"/>
    </source>
</evidence>
<reference evidence="12" key="1">
    <citation type="submission" date="2019-07" db="EMBL/GenBank/DDBJ databases">
        <authorList>
            <person name="Dittberner H."/>
        </authorList>
    </citation>
    <scope>NUCLEOTIDE SEQUENCE [LARGE SCALE GENOMIC DNA]</scope>
</reference>
<dbReference type="Gene3D" id="3.40.50.11320">
    <property type="match status" value="1"/>
</dbReference>
<dbReference type="GO" id="GO:0004185">
    <property type="term" value="F:serine-type carboxypeptidase activity"/>
    <property type="evidence" value="ECO:0007669"/>
    <property type="project" value="UniProtKB-UniRule"/>
</dbReference>
<keyword evidence="9" id="KW-0325">Glycoprotein</keyword>
<gene>
    <name evidence="12" type="ORF">ANE_LOCUS8830</name>
</gene>
<keyword evidence="13" id="KW-1185">Reference proteome</keyword>
<keyword evidence="7 11" id="KW-0378">Hydrolase</keyword>
<dbReference type="GO" id="GO:0016747">
    <property type="term" value="F:acyltransferase activity, transferring groups other than amino-acyl groups"/>
    <property type="evidence" value="ECO:0007669"/>
    <property type="project" value="TreeGrafter"/>
</dbReference>
<keyword evidence="5 11" id="KW-0645">Protease</keyword>
<dbReference type="AlphaFoldDB" id="A0A565BB46"/>
<dbReference type="Pfam" id="PF00450">
    <property type="entry name" value="Peptidase_S10"/>
    <property type="match status" value="2"/>
</dbReference>
<dbReference type="EMBL" id="CABITT030000003">
    <property type="protein sequence ID" value="VVA98385.1"/>
    <property type="molecule type" value="Genomic_DNA"/>
</dbReference>
<evidence type="ECO:0000256" key="11">
    <source>
        <dbReference type="RuleBase" id="RU361156"/>
    </source>
</evidence>
<dbReference type="InterPro" id="IPR018202">
    <property type="entry name" value="Ser_caboxypep_ser_AS"/>
</dbReference>
<dbReference type="PANTHER" id="PTHR11802">
    <property type="entry name" value="SERINE PROTEASE FAMILY S10 SERINE CARBOXYPEPTIDASE"/>
    <property type="match status" value="1"/>
</dbReference>
<sequence length="452" mass="51208">MGWLVEFVVTLILLSLSFAITDSDPQSDLITKLPGFNNSFPSKHYAGYVAIDKEGSKNLWYYFVESEKNASEDPVVLWLNGGPGCSSMDGFIYEHGPFNFELTKTNVPRLHLNRYSWSKVSNIIYLDSPVGVGYSYSKDKSDYTTNDIKTAFDSHAFLIEWFKKFPEFQSNPFFISGESYAGIYVPMLASEIVKGNKNEKRKNKRNKTTTNVTKPIINLKGYLVGNGVTDPMFDCHALVPFAHGMALISNELFEETEAACREKYYDVPNASAECLEKIQKVTDTVSLLNEYNIIEPCYHKTSISSFDIGSLPPSFLKLGKTERPLPVRKRMFGRAWPLDVAARPCIVPSWSQLLADSNGFCIDDRVATTWLNDPAVRKAVHAKEESEIGRWVFGDHDMCVPYTGSEAWTNSMGYKVVDEWRPWISNGQVAGVQDIPFQNTNRMRHWTFIVVF</sequence>
<feature type="chain" id="PRO_5022250377" description="Carboxypeptidase" evidence="11">
    <location>
        <begin position="20"/>
        <end position="452"/>
    </location>
</feature>
<keyword evidence="3" id="KW-0964">Secreted</keyword>
<keyword evidence="6 11" id="KW-0732">Signal</keyword>
<dbReference type="Proteomes" id="UP000489600">
    <property type="component" value="Unassembled WGS sequence"/>
</dbReference>
<comment type="similarity">
    <text evidence="2 11">Belongs to the peptidase S10 family.</text>
</comment>
<organism evidence="12 13">
    <name type="scientific">Arabis nemorensis</name>
    <dbReference type="NCBI Taxonomy" id="586526"/>
    <lineage>
        <taxon>Eukaryota</taxon>
        <taxon>Viridiplantae</taxon>
        <taxon>Streptophyta</taxon>
        <taxon>Embryophyta</taxon>
        <taxon>Tracheophyta</taxon>
        <taxon>Spermatophyta</taxon>
        <taxon>Magnoliopsida</taxon>
        <taxon>eudicotyledons</taxon>
        <taxon>Gunneridae</taxon>
        <taxon>Pentapetalae</taxon>
        <taxon>rosids</taxon>
        <taxon>malvids</taxon>
        <taxon>Brassicales</taxon>
        <taxon>Brassicaceae</taxon>
        <taxon>Arabideae</taxon>
        <taxon>Arabis</taxon>
    </lineage>
</organism>
<keyword evidence="4 11" id="KW-0121">Carboxypeptidase</keyword>
<accession>A0A565BB46</accession>
<evidence type="ECO:0000256" key="3">
    <source>
        <dbReference type="ARBA" id="ARBA00022525"/>
    </source>
</evidence>
<dbReference type="InterPro" id="IPR029058">
    <property type="entry name" value="AB_hydrolase_fold"/>
</dbReference>
<comment type="subcellular location">
    <subcellularLocation>
        <location evidence="1">Secreted</location>
    </subcellularLocation>
</comment>
<dbReference type="PROSITE" id="PS00131">
    <property type="entry name" value="CARBOXYPEPT_SER_SER"/>
    <property type="match status" value="1"/>
</dbReference>
<dbReference type="SUPFAM" id="SSF53474">
    <property type="entry name" value="alpha/beta-Hydrolases"/>
    <property type="match status" value="1"/>
</dbReference>
<evidence type="ECO:0000256" key="9">
    <source>
        <dbReference type="ARBA" id="ARBA00023180"/>
    </source>
</evidence>
<dbReference type="Gene3D" id="3.40.50.1820">
    <property type="entry name" value="alpha/beta hydrolase"/>
    <property type="match status" value="1"/>
</dbReference>
<evidence type="ECO:0000256" key="8">
    <source>
        <dbReference type="ARBA" id="ARBA00023157"/>
    </source>
</evidence>